<evidence type="ECO:0000256" key="1">
    <source>
        <dbReference type="SAM" id="Phobius"/>
    </source>
</evidence>
<name>A0ABU5WU91_9BURK</name>
<dbReference type="RefSeq" id="WP_323620789.1">
    <property type="nucleotide sequence ID" value="NZ_JAWRKY010000001.1"/>
</dbReference>
<proteinExistence type="predicted"/>
<keyword evidence="3" id="KW-1185">Reference proteome</keyword>
<keyword evidence="1" id="KW-0472">Membrane</keyword>
<organism evidence="2 3">
    <name type="scientific">Burkholderia anthinoferrum</name>
    <dbReference type="NCBI Taxonomy" id="3090833"/>
    <lineage>
        <taxon>Bacteria</taxon>
        <taxon>Pseudomonadati</taxon>
        <taxon>Pseudomonadota</taxon>
        <taxon>Betaproteobacteria</taxon>
        <taxon>Burkholderiales</taxon>
        <taxon>Burkholderiaceae</taxon>
        <taxon>Burkholderia</taxon>
    </lineage>
</organism>
<evidence type="ECO:0000313" key="2">
    <source>
        <dbReference type="EMBL" id="MEB2582355.1"/>
    </source>
</evidence>
<keyword evidence="1" id="KW-1133">Transmembrane helix</keyword>
<gene>
    <name evidence="2" type="ORF">SB593_25760</name>
</gene>
<dbReference type="EMBL" id="JAWRLE010000049">
    <property type="protein sequence ID" value="MEB2582355.1"/>
    <property type="molecule type" value="Genomic_DNA"/>
</dbReference>
<keyword evidence="1" id="KW-0812">Transmembrane</keyword>
<reference evidence="2 3" key="1">
    <citation type="journal article" date="2023" name="Front. Microbiol.">
        <title>Genomic analyses of Burkholderia respiratory isolates indicates two evolutionarily distinct B. anthina clades.</title>
        <authorList>
            <person name="Pham A."/>
            <person name="Volmer J.G."/>
            <person name="Chambers D.C."/>
            <person name="Smith D.J."/>
            <person name="Reid D.W."/>
            <person name="Burr L."/>
            <person name="Wells T.J."/>
        </authorList>
    </citation>
    <scope>NUCLEOTIDE SEQUENCE [LARGE SCALE GENOMIC DNA]</scope>
    <source>
        <strain evidence="2 3">BCCIQ07A</strain>
    </source>
</reference>
<feature type="transmembrane region" description="Helical" evidence="1">
    <location>
        <begin position="35"/>
        <end position="55"/>
    </location>
</feature>
<sequence length="70" mass="7172">MRAFAFQLGSLLLYAAAFAGALYCGAKISKATGRGWLGVLSGVLIFGAIGTWLALQGLPLSSGYGYGPDD</sequence>
<protein>
    <submittedName>
        <fullName evidence="2">Uncharacterized protein</fullName>
    </submittedName>
</protein>
<comment type="caution">
    <text evidence="2">The sequence shown here is derived from an EMBL/GenBank/DDBJ whole genome shotgun (WGS) entry which is preliminary data.</text>
</comment>
<dbReference type="Proteomes" id="UP001304467">
    <property type="component" value="Unassembled WGS sequence"/>
</dbReference>
<evidence type="ECO:0000313" key="3">
    <source>
        <dbReference type="Proteomes" id="UP001304467"/>
    </source>
</evidence>
<accession>A0ABU5WU91</accession>